<evidence type="ECO:0000313" key="2">
    <source>
        <dbReference type="Proteomes" id="UP000676386"/>
    </source>
</evidence>
<protein>
    <recommendedName>
        <fullName evidence="3">Outer membrane protein beta-barrel domain-containing protein</fullName>
    </recommendedName>
</protein>
<proteinExistence type="predicted"/>
<organism evidence="1 2">
    <name type="scientific">Chitinophaga hostae</name>
    <dbReference type="NCBI Taxonomy" id="2831022"/>
    <lineage>
        <taxon>Bacteria</taxon>
        <taxon>Pseudomonadati</taxon>
        <taxon>Bacteroidota</taxon>
        <taxon>Chitinophagia</taxon>
        <taxon>Chitinophagales</taxon>
        <taxon>Chitinophagaceae</taxon>
        <taxon>Chitinophaga</taxon>
    </lineage>
</organism>
<accession>A0ABS5JB55</accession>
<evidence type="ECO:0008006" key="3">
    <source>
        <dbReference type="Google" id="ProtNLM"/>
    </source>
</evidence>
<dbReference type="Proteomes" id="UP000676386">
    <property type="component" value="Unassembled WGS sequence"/>
</dbReference>
<dbReference type="EMBL" id="JAGTXB010000038">
    <property type="protein sequence ID" value="MBS0032435.1"/>
    <property type="molecule type" value="Genomic_DNA"/>
</dbReference>
<dbReference type="PROSITE" id="PS51257">
    <property type="entry name" value="PROKAR_LIPOPROTEIN"/>
    <property type="match status" value="1"/>
</dbReference>
<dbReference type="RefSeq" id="WP_211977609.1">
    <property type="nucleotide sequence ID" value="NZ_CBFHAM010000128.1"/>
</dbReference>
<keyword evidence="2" id="KW-1185">Reference proteome</keyword>
<gene>
    <name evidence="1" type="ORF">KE626_34205</name>
</gene>
<name>A0ABS5JB55_9BACT</name>
<comment type="caution">
    <text evidence="1">The sequence shown here is derived from an EMBL/GenBank/DDBJ whole genome shotgun (WGS) entry which is preliminary data.</text>
</comment>
<reference evidence="1 2" key="1">
    <citation type="submission" date="2021-04" db="EMBL/GenBank/DDBJ databases">
        <title>Chitinophaga sp. nov., isolated from the rhizosphere soil.</title>
        <authorList>
            <person name="He S."/>
        </authorList>
    </citation>
    <scope>NUCLEOTIDE SEQUENCE [LARGE SCALE GENOMIC DNA]</scope>
    <source>
        <strain evidence="1 2">2R12</strain>
    </source>
</reference>
<sequence length="277" mass="31357">MKFSFYTALLCSVVIGITSCNRHIYVPNQVNAPMLKEQFEFKGSVTPTNLQTAFAVTDNIGIMANGQYLYGFNYLDPTNDNNSNNNDLLVSSRTRGGLVEGAVGFFKPFGSSKKMVFDVYAGYGGGGFKTLTRNYNSNDGTNANDYMIKNRFSKVFVQPSIGFVNHIVETIFTSRFSMVNFYDSRLGVKAFEGDDAGKADFMRINEKPVAFYEPAFTVRVGYKYVKFQSQLQFSVPLNSDGFNDYNYDNINQYFQQVTFTMGVAVDLAHWYDHVRRR</sequence>
<evidence type="ECO:0000313" key="1">
    <source>
        <dbReference type="EMBL" id="MBS0032435.1"/>
    </source>
</evidence>